<evidence type="ECO:0000313" key="10">
    <source>
        <dbReference type="EMBL" id="KAG0687767.1"/>
    </source>
</evidence>
<dbReference type="InterPro" id="IPR022751">
    <property type="entry name" value="Alpha_mannosyltransferase"/>
</dbReference>
<dbReference type="SUPFAM" id="SSF53448">
    <property type="entry name" value="Nucleotide-diphospho-sugar transferases"/>
    <property type="match status" value="1"/>
</dbReference>
<keyword evidence="8" id="KW-0333">Golgi apparatus</keyword>
<evidence type="ECO:0000256" key="7">
    <source>
        <dbReference type="ARBA" id="ARBA00022989"/>
    </source>
</evidence>
<keyword evidence="9" id="KW-0472">Membrane</keyword>
<dbReference type="AlphaFoldDB" id="A0A9P7BD83"/>
<comment type="subcellular location">
    <subcellularLocation>
        <location evidence="1">Golgi apparatus membrane</location>
        <topology evidence="1">Single-pass type II membrane protein</topology>
    </subcellularLocation>
</comment>
<evidence type="ECO:0000256" key="8">
    <source>
        <dbReference type="ARBA" id="ARBA00023034"/>
    </source>
</evidence>
<evidence type="ECO:0000256" key="9">
    <source>
        <dbReference type="ARBA" id="ARBA00023136"/>
    </source>
</evidence>
<organism evidence="10 11">
    <name type="scientific">Pichia californica</name>
    <dbReference type="NCBI Taxonomy" id="460514"/>
    <lineage>
        <taxon>Eukaryota</taxon>
        <taxon>Fungi</taxon>
        <taxon>Dikarya</taxon>
        <taxon>Ascomycota</taxon>
        <taxon>Saccharomycotina</taxon>
        <taxon>Pichiomycetes</taxon>
        <taxon>Pichiales</taxon>
        <taxon>Pichiaceae</taxon>
        <taxon>Pichia</taxon>
    </lineage>
</organism>
<dbReference type="Pfam" id="PF11051">
    <property type="entry name" value="Mannosyl_trans3"/>
    <property type="match status" value="2"/>
</dbReference>
<proteinExistence type="inferred from homology"/>
<keyword evidence="5" id="KW-0812">Transmembrane</keyword>
<reference evidence="10" key="1">
    <citation type="submission" date="2020-11" db="EMBL/GenBank/DDBJ databases">
        <title>Kefir isolates.</title>
        <authorList>
            <person name="Marcisauskas S."/>
            <person name="Kim Y."/>
            <person name="Blasche S."/>
        </authorList>
    </citation>
    <scope>NUCLEOTIDE SEQUENCE</scope>
    <source>
        <strain evidence="10">Olga-1</strain>
    </source>
</reference>
<comment type="caution">
    <text evidence="10">The sequence shown here is derived from an EMBL/GenBank/DDBJ whole genome shotgun (WGS) entry which is preliminary data.</text>
</comment>
<keyword evidence="7" id="KW-1133">Transmembrane helix</keyword>
<dbReference type="GO" id="GO:0000026">
    <property type="term" value="F:alpha-1,2-mannosyltransferase activity"/>
    <property type="evidence" value="ECO:0007669"/>
    <property type="project" value="TreeGrafter"/>
</dbReference>
<evidence type="ECO:0000256" key="6">
    <source>
        <dbReference type="ARBA" id="ARBA00022968"/>
    </source>
</evidence>
<dbReference type="GO" id="GO:0046354">
    <property type="term" value="P:mannan biosynthetic process"/>
    <property type="evidence" value="ECO:0007669"/>
    <property type="project" value="UniProtKB-ARBA"/>
</dbReference>
<evidence type="ECO:0000256" key="3">
    <source>
        <dbReference type="ARBA" id="ARBA00009105"/>
    </source>
</evidence>
<dbReference type="OrthoDB" id="4484309at2759"/>
<name>A0A9P7BD83_9ASCO</name>
<dbReference type="Proteomes" id="UP000697127">
    <property type="component" value="Unassembled WGS sequence"/>
</dbReference>
<dbReference type="EMBL" id="PUHW01000219">
    <property type="protein sequence ID" value="KAG0687767.1"/>
    <property type="molecule type" value="Genomic_DNA"/>
</dbReference>
<evidence type="ECO:0000256" key="1">
    <source>
        <dbReference type="ARBA" id="ARBA00004323"/>
    </source>
</evidence>
<keyword evidence="11" id="KW-1185">Reference proteome</keyword>
<dbReference type="InterPro" id="IPR029044">
    <property type="entry name" value="Nucleotide-diphossugar_trans"/>
</dbReference>
<gene>
    <name evidence="10" type="ORF">C6P40_001894</name>
</gene>
<keyword evidence="6" id="KW-0735">Signal-anchor</keyword>
<keyword evidence="4" id="KW-0808">Transferase</keyword>
<dbReference type="GO" id="GO:0000139">
    <property type="term" value="C:Golgi membrane"/>
    <property type="evidence" value="ECO:0007669"/>
    <property type="project" value="UniProtKB-SubCell"/>
</dbReference>
<dbReference type="PANTHER" id="PTHR31646">
    <property type="entry name" value="ALPHA-1,2-MANNOSYLTRANSFERASE MNN2"/>
    <property type="match status" value="1"/>
</dbReference>
<accession>A0A9P7BD83</accession>
<comment type="similarity">
    <text evidence="3">Belongs to the MNN1/MNT family.</text>
</comment>
<evidence type="ECO:0000256" key="4">
    <source>
        <dbReference type="ARBA" id="ARBA00022679"/>
    </source>
</evidence>
<comment type="pathway">
    <text evidence="2">Protein modification; protein glycosylation.</text>
</comment>
<sequence>MGYSKYRLNKIFRKVTLLTFLLACIISSLSLINNTLFETFLNLSPFHSDVSKFTNIFESILSPRCSNFTEYNLDSQPYWQFYGFQHHMKLNQETLSNILKIDSKQEDEMMRLHNELLNNYLTTSFKPFADLQNKFNENDKNNNKGIIYVSGKKYYWLTMISIKYIRDILKDKTPIEVFVPIKSNDDQHCNKMTMVFSNVKCTYFSDYLSHSQIKKLSGYQYKSLALLLTNFNDVLYLDSDNIPISNINDMFENPNYLKSGFVSWADFWKRSTNYKFYKMSGIEGVASPISSTPSAESGQILINKKSHLKTLLLAYYYNYYGPGYFYPLFSQGFPGEGDKETFYLAGRVTGEGAFMITGQKTKSFGYINNKNSYVGQGILQFDPNNPSRYWFLHLNYPKLNVAEMLKNGYFSADKGQRYWTTIRYAQDDSKRELFRQSVGRDLEYEVWKLMFELLSKDFKGFLIFNEIGNDEMADYVKEHLVKLENSKIGKI</sequence>
<evidence type="ECO:0000313" key="11">
    <source>
        <dbReference type="Proteomes" id="UP000697127"/>
    </source>
</evidence>
<protein>
    <recommendedName>
        <fullName evidence="12">Glycosyltransferase family 71 protein</fullName>
    </recommendedName>
</protein>
<evidence type="ECO:0000256" key="2">
    <source>
        <dbReference type="ARBA" id="ARBA00004922"/>
    </source>
</evidence>
<dbReference type="PANTHER" id="PTHR31646:SF1">
    <property type="entry name" value="ALPHA-1,2-MANNOSYLTRANSFERASE MNN2"/>
    <property type="match status" value="1"/>
</dbReference>
<dbReference type="Gene3D" id="3.90.550.10">
    <property type="entry name" value="Spore Coat Polysaccharide Biosynthesis Protein SpsA, Chain A"/>
    <property type="match status" value="1"/>
</dbReference>
<evidence type="ECO:0000256" key="5">
    <source>
        <dbReference type="ARBA" id="ARBA00022692"/>
    </source>
</evidence>
<evidence type="ECO:0008006" key="12">
    <source>
        <dbReference type="Google" id="ProtNLM"/>
    </source>
</evidence>